<dbReference type="EMBL" id="NPHW01003571">
    <property type="protein sequence ID" value="OXV09380.1"/>
    <property type="molecule type" value="Genomic_DNA"/>
</dbReference>
<keyword evidence="1" id="KW-0521">NADP</keyword>
<dbReference type="Gene3D" id="3.40.50.720">
    <property type="entry name" value="NAD(P)-binding Rossmann-like Domain"/>
    <property type="match status" value="1"/>
</dbReference>
<dbReference type="Proteomes" id="UP000243515">
    <property type="component" value="Unassembled WGS sequence"/>
</dbReference>
<organism evidence="3 4">
    <name type="scientific">Elaphomyces granulatus</name>
    <dbReference type="NCBI Taxonomy" id="519963"/>
    <lineage>
        <taxon>Eukaryota</taxon>
        <taxon>Fungi</taxon>
        <taxon>Dikarya</taxon>
        <taxon>Ascomycota</taxon>
        <taxon>Pezizomycotina</taxon>
        <taxon>Eurotiomycetes</taxon>
        <taxon>Eurotiomycetidae</taxon>
        <taxon>Eurotiales</taxon>
        <taxon>Elaphomycetaceae</taxon>
        <taxon>Elaphomyces</taxon>
    </lineage>
</organism>
<accession>A0A232LYY7</accession>
<name>A0A232LYY7_9EURO</name>
<dbReference type="PANTHER" id="PTHR44154:SF1">
    <property type="entry name" value="QUINONE OXIDOREDUCTASE"/>
    <property type="match status" value="1"/>
</dbReference>
<dbReference type="PANTHER" id="PTHR44154">
    <property type="entry name" value="QUINONE OXIDOREDUCTASE"/>
    <property type="match status" value="1"/>
</dbReference>
<feature type="domain" description="Enoyl reductase (ER)" evidence="2">
    <location>
        <begin position="16"/>
        <end position="317"/>
    </location>
</feature>
<dbReference type="SUPFAM" id="SSF50129">
    <property type="entry name" value="GroES-like"/>
    <property type="match status" value="1"/>
</dbReference>
<dbReference type="InterPro" id="IPR020843">
    <property type="entry name" value="ER"/>
</dbReference>
<dbReference type="AlphaFoldDB" id="A0A232LYY7"/>
<dbReference type="Pfam" id="PF00107">
    <property type="entry name" value="ADH_zinc_N"/>
    <property type="match status" value="1"/>
</dbReference>
<dbReference type="InterPro" id="IPR013154">
    <property type="entry name" value="ADH-like_N"/>
</dbReference>
<sequence length="321" mass="33928">MSEMKAYRFEQKGPIGDVLKLRTIEKPTQGPNESLVRVVASAINPSDAKNVEGGFPATTLPRTPGRDFAGVVQGGEYDGLEVWGTGGDHGIQSDGSHAEYIVIPNEGVTEKPKNLSFAQAAASGLGFLTAWSMVERAGVQKGSYVLVLGSSGAVGGAATQICKYIGATPVETARSEKPGAVNTSAESLELQIQAVTNGAGVDVVLDTVSDPLLFQKALRTLNRRGKYVVITTPRSPDGLLSFNALDLYRQDRSLVGVNTLNISFLDGIKIIKSLKAGFESGTLLPPPLIHEVDLQNEAETVKAYQGVLKGAKGKYVLVSSK</sequence>
<dbReference type="InterPro" id="IPR011032">
    <property type="entry name" value="GroES-like_sf"/>
</dbReference>
<dbReference type="OrthoDB" id="201656at2759"/>
<dbReference type="InterPro" id="IPR013149">
    <property type="entry name" value="ADH-like_C"/>
</dbReference>
<protein>
    <recommendedName>
        <fullName evidence="2">Enoyl reductase (ER) domain-containing protein</fullName>
    </recommendedName>
</protein>
<reference evidence="3 4" key="1">
    <citation type="journal article" date="2015" name="Environ. Microbiol.">
        <title>Metagenome sequence of Elaphomyces granulatus from sporocarp tissue reveals Ascomycota ectomycorrhizal fingerprints of genome expansion and a Proteobacteria-rich microbiome.</title>
        <authorList>
            <person name="Quandt C.A."/>
            <person name="Kohler A."/>
            <person name="Hesse C.N."/>
            <person name="Sharpton T.J."/>
            <person name="Martin F."/>
            <person name="Spatafora J.W."/>
        </authorList>
    </citation>
    <scope>NUCLEOTIDE SEQUENCE [LARGE SCALE GENOMIC DNA]</scope>
    <source>
        <strain evidence="3 4">OSC145934</strain>
    </source>
</reference>
<dbReference type="InterPro" id="IPR036291">
    <property type="entry name" value="NAD(P)-bd_dom_sf"/>
</dbReference>
<evidence type="ECO:0000313" key="4">
    <source>
        <dbReference type="Proteomes" id="UP000243515"/>
    </source>
</evidence>
<dbReference type="Gene3D" id="3.90.180.10">
    <property type="entry name" value="Medium-chain alcohol dehydrogenases, catalytic domain"/>
    <property type="match status" value="1"/>
</dbReference>
<dbReference type="SUPFAM" id="SSF51735">
    <property type="entry name" value="NAD(P)-binding Rossmann-fold domains"/>
    <property type="match status" value="1"/>
</dbReference>
<dbReference type="Pfam" id="PF08240">
    <property type="entry name" value="ADH_N"/>
    <property type="match status" value="1"/>
</dbReference>
<proteinExistence type="predicted"/>
<keyword evidence="4" id="KW-1185">Reference proteome</keyword>
<gene>
    <name evidence="3" type="ORF">Egran_02852</name>
</gene>
<evidence type="ECO:0000259" key="2">
    <source>
        <dbReference type="SMART" id="SM00829"/>
    </source>
</evidence>
<dbReference type="GO" id="GO:0016491">
    <property type="term" value="F:oxidoreductase activity"/>
    <property type="evidence" value="ECO:0007669"/>
    <property type="project" value="InterPro"/>
</dbReference>
<evidence type="ECO:0000313" key="3">
    <source>
        <dbReference type="EMBL" id="OXV09380.1"/>
    </source>
</evidence>
<dbReference type="SMART" id="SM00829">
    <property type="entry name" value="PKS_ER"/>
    <property type="match status" value="1"/>
</dbReference>
<comment type="caution">
    <text evidence="3">The sequence shown here is derived from an EMBL/GenBank/DDBJ whole genome shotgun (WGS) entry which is preliminary data.</text>
</comment>
<evidence type="ECO:0000256" key="1">
    <source>
        <dbReference type="ARBA" id="ARBA00022857"/>
    </source>
</evidence>
<dbReference type="InterPro" id="IPR051603">
    <property type="entry name" value="Zinc-ADH_QOR/CCCR"/>
</dbReference>